<feature type="domain" description="AMP-dependent synthetase/ligase" evidence="1">
    <location>
        <begin position="18"/>
        <end position="380"/>
    </location>
</feature>
<evidence type="ECO:0000313" key="2">
    <source>
        <dbReference type="EMBL" id="MBP2325814.1"/>
    </source>
</evidence>
<dbReference type="EMBL" id="JAGINW010000001">
    <property type="protein sequence ID" value="MBP2325814.1"/>
    <property type="molecule type" value="Genomic_DNA"/>
</dbReference>
<dbReference type="Proteomes" id="UP001519332">
    <property type="component" value="Unassembled WGS sequence"/>
</dbReference>
<evidence type="ECO:0000259" key="1">
    <source>
        <dbReference type="Pfam" id="PF00501"/>
    </source>
</evidence>
<gene>
    <name evidence="2" type="ORF">JOF56_006199</name>
</gene>
<accession>A0ABS4TN72</accession>
<name>A0ABS4TN72_9PSEU</name>
<evidence type="ECO:0000313" key="3">
    <source>
        <dbReference type="Proteomes" id="UP001519332"/>
    </source>
</evidence>
<dbReference type="InterPro" id="IPR020845">
    <property type="entry name" value="AMP-binding_CS"/>
</dbReference>
<reference evidence="2 3" key="1">
    <citation type="submission" date="2021-03" db="EMBL/GenBank/DDBJ databases">
        <title>Sequencing the genomes of 1000 actinobacteria strains.</title>
        <authorList>
            <person name="Klenk H.-P."/>
        </authorList>
    </citation>
    <scope>NUCLEOTIDE SEQUENCE [LARGE SCALE GENOMIC DNA]</scope>
    <source>
        <strain evidence="2 3">DSM 46670</strain>
    </source>
</reference>
<proteinExistence type="predicted"/>
<dbReference type="PANTHER" id="PTHR45527:SF1">
    <property type="entry name" value="FATTY ACID SYNTHASE"/>
    <property type="match status" value="1"/>
</dbReference>
<keyword evidence="3" id="KW-1185">Reference proteome</keyword>
<dbReference type="PANTHER" id="PTHR45527">
    <property type="entry name" value="NONRIBOSOMAL PEPTIDE SYNTHETASE"/>
    <property type="match status" value="1"/>
</dbReference>
<dbReference type="InterPro" id="IPR045851">
    <property type="entry name" value="AMP-bd_C_sf"/>
</dbReference>
<dbReference type="SUPFAM" id="SSF56801">
    <property type="entry name" value="Acetyl-CoA synthetase-like"/>
    <property type="match status" value="1"/>
</dbReference>
<dbReference type="InterPro" id="IPR000873">
    <property type="entry name" value="AMP-dep_synth/lig_dom"/>
</dbReference>
<dbReference type="Pfam" id="PF00501">
    <property type="entry name" value="AMP-binding"/>
    <property type="match status" value="1"/>
</dbReference>
<dbReference type="InterPro" id="IPR042099">
    <property type="entry name" value="ANL_N_sf"/>
</dbReference>
<comment type="caution">
    <text evidence="2">The sequence shown here is derived from an EMBL/GenBank/DDBJ whole genome shotgun (WGS) entry which is preliminary data.</text>
</comment>
<dbReference type="PROSITE" id="PS00455">
    <property type="entry name" value="AMP_BINDING"/>
    <property type="match status" value="1"/>
</dbReference>
<protein>
    <submittedName>
        <fullName evidence="2">Amino acid adenylation domain-containing protein</fullName>
    </submittedName>
</protein>
<dbReference type="RefSeq" id="WP_209642964.1">
    <property type="nucleotide sequence ID" value="NZ_JAGINW010000001.1"/>
</dbReference>
<dbReference type="Gene3D" id="3.40.50.12780">
    <property type="entry name" value="N-terminal domain of ligase-like"/>
    <property type="match status" value="1"/>
</dbReference>
<dbReference type="Gene3D" id="3.30.300.30">
    <property type="match status" value="1"/>
</dbReference>
<dbReference type="InterPro" id="IPR020459">
    <property type="entry name" value="AMP-binding"/>
</dbReference>
<dbReference type="PRINTS" id="PR00154">
    <property type="entry name" value="AMPBINDING"/>
</dbReference>
<organism evidence="2 3">
    <name type="scientific">Kibdelosporangium banguiense</name>
    <dbReference type="NCBI Taxonomy" id="1365924"/>
    <lineage>
        <taxon>Bacteria</taxon>
        <taxon>Bacillati</taxon>
        <taxon>Actinomycetota</taxon>
        <taxon>Actinomycetes</taxon>
        <taxon>Pseudonocardiales</taxon>
        <taxon>Pseudonocardiaceae</taxon>
        <taxon>Kibdelosporangium</taxon>
    </lineage>
</organism>
<sequence length="521" mass="55703">MKLALEHALHARFLRGLERAGDHPAITVGDESVSYAAAHELALSWAGALLNVTGAPNATLGASDAPNVALGAKPVAVLTGRSIEAYIGILACLYAGLPVVPLMTEFPAVRTRQMLEAAGVAAIIVDKEGAEQLPELGLDLPVLAPGTGGGTIPLRGALAQPRAVQPDDVAYVLFTSGSTGKPKGVRLTHGNMTHYFGLMDAWYDFTAEDVFSQAAGLNWDSAVSDLWCAWGAGAGLVSVLTPAYRDIPMFVRENGITVWFSAPSVIALVRRTGKLQPGTMPSLRWTYFGGEALTCEDAAGWQAAAPESAVVNVYGPTEMTITTHRHTWNPLTSPELGVNGVVPLGPIHPGHGERLVDENGELSQTEGELWVTGPQMSAGYVDPADGVGKYLREEGRIWYRTGDRVRRVHTGELIYLGRVDSQVQVGGYRVEPAEIDHALRGIDGVLDGVTVGALVDNTAVLMAFYTGERIPPAVFAHKLADVLPQQMIPRHYRHVEQFPLNTNKKIDRLALTAVAAQALRK</sequence>